<dbReference type="PANTHER" id="PTHR33498:SF1">
    <property type="entry name" value="TRANSPOSASE FOR INSERTION SEQUENCE ELEMENT IS1557"/>
    <property type="match status" value="1"/>
</dbReference>
<dbReference type="EMBL" id="SNWR01000002">
    <property type="protein sequence ID" value="TDO31992.1"/>
    <property type="molecule type" value="Genomic_DNA"/>
</dbReference>
<reference evidence="2 3" key="1">
    <citation type="submission" date="2019-03" db="EMBL/GenBank/DDBJ databases">
        <title>Sequencing the genomes of 1000 actinobacteria strains.</title>
        <authorList>
            <person name="Klenk H.-P."/>
        </authorList>
    </citation>
    <scope>NUCLEOTIDE SEQUENCE [LARGE SCALE GENOMIC DNA]</scope>
    <source>
        <strain evidence="2 3">DSM 43805</strain>
    </source>
</reference>
<dbReference type="RefSeq" id="WP_275409040.1">
    <property type="nucleotide sequence ID" value="NZ_BOMD01000044.1"/>
</dbReference>
<protein>
    <submittedName>
        <fullName evidence="2">Transposase</fullName>
    </submittedName>
</protein>
<dbReference type="InterPro" id="IPR017894">
    <property type="entry name" value="HTH_IS21_transposase_type"/>
</dbReference>
<dbReference type="Proteomes" id="UP000294901">
    <property type="component" value="Unassembled WGS sequence"/>
</dbReference>
<dbReference type="PROSITE" id="PS50531">
    <property type="entry name" value="HTH_IS21"/>
    <property type="match status" value="1"/>
</dbReference>
<dbReference type="Pfam" id="PF01610">
    <property type="entry name" value="DDE_Tnp_ISL3"/>
    <property type="match status" value="2"/>
</dbReference>
<sequence length="487" mass="54285">MDARSYGFDVREFRALHSRYRRMLSDAPMAGRRVRIVLKVRRFFCDNPECRSKTFVEQVDGLTRRWSRMSEGLRRMLATIGLALAGRAGARLARTLGVATGRDRLLRLVRALPDPPVGDIAVLGVDDFAIKRGHNYGTVLIDCETRKVVDVLVGRDAEPVMAWLQEHTKPAVICRDRASAYAEAARSAAPEAVQVADRFHLWQNLAAAVEKCVARHKSCLAEPADTTLDEPDETETAEPTGAMAERRRAHHALVHELLAQGAGFRQIARHLGWSHRTVSKYAHAATWQELVVGQKPRPSLVDPFRPYLARRIGEGCLKGSVLYRGIAVQGFMGNYQIVRKFVEQYRSKPDLARVPRPLSVRQVTGWICRHPDNLVSRDAEQLQSILDRCPELRSAVDLVRSFADMMTHLHGERLPAWITAAEQAALPGVSRFAGGLTADLAAVTAGLSLPFSSGPVEGNVNRIKMIKRQMYGRAGFDLLRKRILVAE</sequence>
<keyword evidence="3" id="KW-1185">Reference proteome</keyword>
<evidence type="ECO:0000259" key="1">
    <source>
        <dbReference type="PROSITE" id="PS50531"/>
    </source>
</evidence>
<proteinExistence type="predicted"/>
<dbReference type="PANTHER" id="PTHR33498">
    <property type="entry name" value="TRANSPOSASE FOR INSERTION SEQUENCE ELEMENT IS1557"/>
    <property type="match status" value="1"/>
</dbReference>
<gene>
    <name evidence="2" type="ORF">C8E87_7431</name>
</gene>
<accession>A0A4R6J939</accession>
<comment type="caution">
    <text evidence="2">The sequence shown here is derived from an EMBL/GenBank/DDBJ whole genome shotgun (WGS) entry which is preliminary data.</text>
</comment>
<feature type="domain" description="HTH IS21-type" evidence="1">
    <location>
        <begin position="249"/>
        <end position="312"/>
    </location>
</feature>
<evidence type="ECO:0000313" key="2">
    <source>
        <dbReference type="EMBL" id="TDO31992.1"/>
    </source>
</evidence>
<dbReference type="InterPro" id="IPR002560">
    <property type="entry name" value="Transposase_DDE"/>
</dbReference>
<dbReference type="Gene3D" id="1.10.10.60">
    <property type="entry name" value="Homeodomain-like"/>
    <property type="match status" value="1"/>
</dbReference>
<organism evidence="2 3">
    <name type="scientific">Paractinoplanes brasiliensis</name>
    <dbReference type="NCBI Taxonomy" id="52695"/>
    <lineage>
        <taxon>Bacteria</taxon>
        <taxon>Bacillati</taxon>
        <taxon>Actinomycetota</taxon>
        <taxon>Actinomycetes</taxon>
        <taxon>Micromonosporales</taxon>
        <taxon>Micromonosporaceae</taxon>
        <taxon>Paractinoplanes</taxon>
    </lineage>
</organism>
<dbReference type="InterPro" id="IPR047951">
    <property type="entry name" value="Transpos_ISL3"/>
</dbReference>
<evidence type="ECO:0000313" key="3">
    <source>
        <dbReference type="Proteomes" id="UP000294901"/>
    </source>
</evidence>
<dbReference type="AlphaFoldDB" id="A0A4R6J939"/>
<name>A0A4R6J939_9ACTN</name>
<dbReference type="NCBIfam" id="NF033550">
    <property type="entry name" value="transpos_ISL3"/>
    <property type="match status" value="1"/>
</dbReference>